<comment type="caution">
    <text evidence="2">The sequence shown here is derived from an EMBL/GenBank/DDBJ whole genome shotgun (WGS) entry which is preliminary data.</text>
</comment>
<name>A0A2S7XRT9_9GAMM</name>
<keyword evidence="3" id="KW-1185">Reference proteome</keyword>
<feature type="domain" description="TamA POTRA" evidence="1">
    <location>
        <begin position="36"/>
        <end position="116"/>
    </location>
</feature>
<protein>
    <recommendedName>
        <fullName evidence="1">TamA POTRA domain-containing protein</fullName>
    </recommendedName>
</protein>
<dbReference type="InterPro" id="IPR035243">
    <property type="entry name" value="TamA_POTRA_Dom_1"/>
</dbReference>
<gene>
    <name evidence="2" type="ORF">CXB77_06230</name>
</gene>
<sequence>MIFIFHSHSQLRRWQRRLLGWGLWSLSTFAAALNLEITVDGIDGQPLANVLAQLAIYQERADPDLTPERLEYLHHLAAEQIRSALIPFGFYQTAIDAPAQPQQNGDRWQVYYHIAPGAPVTVGTVDYQISGEGATNPAFPVTLPLRVGDVLHHADYEAPKRDSTILQPAKAMLTRTGSPIRSWSIRLPIALRFICISTLVRVIASAVTFKQELLDPALLRRYLNFAPGAIYDPNRLLNLQSRLLGSEYFSAIEIIPTRRTPRQHAGFRSPSWRRPICRINTGWVWVTPLTLARVCAWTGSAVMSIAGDIACVPR</sequence>
<dbReference type="Pfam" id="PF17243">
    <property type="entry name" value="POTRA_TamA_1"/>
    <property type="match status" value="1"/>
</dbReference>
<dbReference type="AlphaFoldDB" id="A0A2S7XRT9"/>
<reference evidence="2 3" key="1">
    <citation type="submission" date="2018-01" db="EMBL/GenBank/DDBJ databases">
        <title>The complete genome sequence of Chromatium okenii LaCa, a purple sulfur bacterium with a turbulent life.</title>
        <authorList>
            <person name="Luedin S.M."/>
            <person name="Liechti N."/>
            <person name="Storelli N."/>
            <person name="Danza F."/>
            <person name="Wittwer M."/>
            <person name="Pothier J.F."/>
            <person name="Tonolla M.A."/>
        </authorList>
    </citation>
    <scope>NUCLEOTIDE SEQUENCE [LARGE SCALE GENOMIC DNA]</scope>
    <source>
        <strain evidence="2 3">LaCa</strain>
    </source>
</reference>
<dbReference type="Proteomes" id="UP000239936">
    <property type="component" value="Unassembled WGS sequence"/>
</dbReference>
<evidence type="ECO:0000313" key="3">
    <source>
        <dbReference type="Proteomes" id="UP000239936"/>
    </source>
</evidence>
<dbReference type="Gene3D" id="3.10.20.310">
    <property type="entry name" value="membrane protein fhac"/>
    <property type="match status" value="3"/>
</dbReference>
<accession>A0A2S7XRT9</accession>
<proteinExistence type="predicted"/>
<evidence type="ECO:0000313" key="2">
    <source>
        <dbReference type="EMBL" id="PQJ96449.1"/>
    </source>
</evidence>
<evidence type="ECO:0000259" key="1">
    <source>
        <dbReference type="Pfam" id="PF17243"/>
    </source>
</evidence>
<dbReference type="RefSeq" id="WP_105073210.1">
    <property type="nucleotide sequence ID" value="NZ_PPGH01000034.1"/>
</dbReference>
<organism evidence="2 3">
    <name type="scientific">Chromatium okenii</name>
    <dbReference type="NCBI Taxonomy" id="61644"/>
    <lineage>
        <taxon>Bacteria</taxon>
        <taxon>Pseudomonadati</taxon>
        <taxon>Pseudomonadota</taxon>
        <taxon>Gammaproteobacteria</taxon>
        <taxon>Chromatiales</taxon>
        <taxon>Chromatiaceae</taxon>
        <taxon>Chromatium</taxon>
    </lineage>
</organism>
<dbReference type="EMBL" id="PPGH01000034">
    <property type="protein sequence ID" value="PQJ96449.1"/>
    <property type="molecule type" value="Genomic_DNA"/>
</dbReference>
<dbReference type="OrthoDB" id="9769707at2"/>